<keyword evidence="3" id="KW-1185">Reference proteome</keyword>
<sequence length="427" mass="45599">MTEQKFQLPPPRELPEDIRERMRASVRMRMDDPGFRPESKGRRLLAAAAAIVVVAAGAAVVVQSAQDDQNAASPPSGTTSSRQLDLNNPSGVDKYVVDRCWQAAMASPHATRYPLGRTFWAPRFQYNEGGTSTVTLALGDRTAVCEVSKTTVWLSEPQAPMAATDPVPVRSLMTSPSGGVWVQTRPDVKAAGLSVDQRARGGQEYTRDLADVRGHVFGGGPRWVLDGAKVSVSTDTGTGTPVRTELTKPVPPLVVSVDEPAATAERTSPAGLRVQACADYARTKQFVPVLYTGELVPGAYGELPGGRAVQVASFRGNVLACTFQDGKPVWPVKYSQSVEPGRLGVHFQSHSMITTSSSSSPDVQYGTVEGGVARLVVRTPGRPDTEAVLAGGTYLVPASYGQVDPRSRFTGYDAEGKQLWEAGWDGT</sequence>
<gene>
    <name evidence="2" type="ORF">JOF53_001747</name>
</gene>
<evidence type="ECO:0000256" key="1">
    <source>
        <dbReference type="SAM" id="MobiDB-lite"/>
    </source>
</evidence>
<proteinExistence type="predicted"/>
<name>A0ABS5A8F8_9PSEU</name>
<reference evidence="2 3" key="1">
    <citation type="submission" date="2021-03" db="EMBL/GenBank/DDBJ databases">
        <title>Sequencing the genomes of 1000 actinobacteria strains.</title>
        <authorList>
            <person name="Klenk H.-P."/>
        </authorList>
    </citation>
    <scope>NUCLEOTIDE SEQUENCE [LARGE SCALE GENOMIC DNA]</scope>
    <source>
        <strain evidence="2 3">DSM 44580</strain>
    </source>
</reference>
<dbReference type="RefSeq" id="WP_086788461.1">
    <property type="nucleotide sequence ID" value="NZ_JAGIOO010000001.1"/>
</dbReference>
<dbReference type="EMBL" id="JAGIOO010000001">
    <property type="protein sequence ID" value="MBP2472875.1"/>
    <property type="molecule type" value="Genomic_DNA"/>
</dbReference>
<protein>
    <submittedName>
        <fullName evidence="2">Uncharacterized protein</fullName>
    </submittedName>
</protein>
<evidence type="ECO:0000313" key="2">
    <source>
        <dbReference type="EMBL" id="MBP2472875.1"/>
    </source>
</evidence>
<feature type="region of interest" description="Disordered" evidence="1">
    <location>
        <begin position="66"/>
        <end position="88"/>
    </location>
</feature>
<accession>A0ABS5A8F8</accession>
<feature type="compositionally biased region" description="Polar residues" evidence="1">
    <location>
        <begin position="73"/>
        <end position="88"/>
    </location>
</feature>
<comment type="caution">
    <text evidence="2">The sequence shown here is derived from an EMBL/GenBank/DDBJ whole genome shotgun (WGS) entry which is preliminary data.</text>
</comment>
<dbReference type="Proteomes" id="UP001519363">
    <property type="component" value="Unassembled WGS sequence"/>
</dbReference>
<evidence type="ECO:0000313" key="3">
    <source>
        <dbReference type="Proteomes" id="UP001519363"/>
    </source>
</evidence>
<organism evidence="2 3">
    <name type="scientific">Crossiella equi</name>
    <dbReference type="NCBI Taxonomy" id="130796"/>
    <lineage>
        <taxon>Bacteria</taxon>
        <taxon>Bacillati</taxon>
        <taxon>Actinomycetota</taxon>
        <taxon>Actinomycetes</taxon>
        <taxon>Pseudonocardiales</taxon>
        <taxon>Pseudonocardiaceae</taxon>
        <taxon>Crossiella</taxon>
    </lineage>
</organism>